<dbReference type="SUPFAM" id="SSF52833">
    <property type="entry name" value="Thioredoxin-like"/>
    <property type="match status" value="3"/>
</dbReference>
<dbReference type="Pfam" id="PF13848">
    <property type="entry name" value="Thioredoxin_6"/>
    <property type="match status" value="1"/>
</dbReference>
<organism evidence="3 4">
    <name type="scientific">Aquatica leii</name>
    <dbReference type="NCBI Taxonomy" id="1421715"/>
    <lineage>
        <taxon>Eukaryota</taxon>
        <taxon>Metazoa</taxon>
        <taxon>Ecdysozoa</taxon>
        <taxon>Arthropoda</taxon>
        <taxon>Hexapoda</taxon>
        <taxon>Insecta</taxon>
        <taxon>Pterygota</taxon>
        <taxon>Neoptera</taxon>
        <taxon>Endopterygota</taxon>
        <taxon>Coleoptera</taxon>
        <taxon>Polyphaga</taxon>
        <taxon>Elateriformia</taxon>
        <taxon>Elateroidea</taxon>
        <taxon>Lampyridae</taxon>
        <taxon>Luciolinae</taxon>
        <taxon>Aquatica</taxon>
    </lineage>
</organism>
<evidence type="ECO:0000259" key="2">
    <source>
        <dbReference type="PROSITE" id="PS51352"/>
    </source>
</evidence>
<keyword evidence="4" id="KW-1185">Reference proteome</keyword>
<evidence type="ECO:0000313" key="3">
    <source>
        <dbReference type="EMBL" id="KAK4876716.1"/>
    </source>
</evidence>
<dbReference type="PROSITE" id="PS51352">
    <property type="entry name" value="THIOREDOXIN_2"/>
    <property type="match status" value="1"/>
</dbReference>
<dbReference type="Gene3D" id="3.40.30.10">
    <property type="entry name" value="Glutaredoxin"/>
    <property type="match status" value="3"/>
</dbReference>
<comment type="similarity">
    <text evidence="1">Belongs to the protein disulfide isomerase family.</text>
</comment>
<dbReference type="GO" id="GO:0005783">
    <property type="term" value="C:endoplasmic reticulum"/>
    <property type="evidence" value="ECO:0007669"/>
    <property type="project" value="TreeGrafter"/>
</dbReference>
<proteinExistence type="inferred from homology"/>
<dbReference type="CDD" id="cd02961">
    <property type="entry name" value="PDI_a_family"/>
    <property type="match status" value="1"/>
</dbReference>
<dbReference type="AlphaFoldDB" id="A0AAN7P7E8"/>
<reference evidence="4" key="1">
    <citation type="submission" date="2023-01" db="EMBL/GenBank/DDBJ databases">
        <title>Key to firefly adult light organ development and bioluminescence: homeobox transcription factors regulate luciferase expression and transportation to peroxisome.</title>
        <authorList>
            <person name="Fu X."/>
        </authorList>
    </citation>
    <scope>NUCLEOTIDE SEQUENCE [LARGE SCALE GENOMIC DNA]</scope>
</reference>
<sequence length="343" mass="40129">MLKPDYVKVAEVLSDKKSPIKLAKLNSPTAISLLRKYGVIYYPTLLFFKKGYIMEYEGKLNYDDILSWLLDNEKSQFKQLLTVPNLKNFLTIEARPLIIELTDSNKLLGDVDVNLFLLLVANDTSNEIKKTLRLTAKYFKPVVLFSTVDVTSKYCQTLVNRLRAKPKNTPTSFLLQIRNAKVQKYKPNTNDLTEKNVKEFVQNFLDNKLTPFVFSQDLPKNWNTDAIYTLVRNNYDDVTLDETKHVLVEFYKPECEVCKAFEPIYVQLSTFFKNRKDIVFAKIDLDANELDKVYVKIFPYFRLYTKSQKMGIDYGGPRTFNDFQMFIQRFCKKGLVLEESFER</sequence>
<accession>A0AAN7P7E8</accession>
<dbReference type="EMBL" id="JARPUR010000004">
    <property type="protein sequence ID" value="KAK4876716.1"/>
    <property type="molecule type" value="Genomic_DNA"/>
</dbReference>
<evidence type="ECO:0000256" key="1">
    <source>
        <dbReference type="ARBA" id="ARBA00006347"/>
    </source>
</evidence>
<gene>
    <name evidence="3" type="ORF">RN001_009222</name>
</gene>
<dbReference type="Proteomes" id="UP001353858">
    <property type="component" value="Unassembled WGS sequence"/>
</dbReference>
<dbReference type="PANTHER" id="PTHR18929:SF240">
    <property type="entry name" value="PROTEIN DISULFIDE-ISOMERASE"/>
    <property type="match status" value="1"/>
</dbReference>
<dbReference type="GO" id="GO:0034976">
    <property type="term" value="P:response to endoplasmic reticulum stress"/>
    <property type="evidence" value="ECO:0007669"/>
    <property type="project" value="TreeGrafter"/>
</dbReference>
<dbReference type="InterPro" id="IPR013766">
    <property type="entry name" value="Thioredoxin_domain"/>
</dbReference>
<comment type="caution">
    <text evidence="3">The sequence shown here is derived from an EMBL/GenBank/DDBJ whole genome shotgun (WGS) entry which is preliminary data.</text>
</comment>
<dbReference type="InterPro" id="IPR036249">
    <property type="entry name" value="Thioredoxin-like_sf"/>
</dbReference>
<dbReference type="PANTHER" id="PTHR18929">
    <property type="entry name" value="PROTEIN DISULFIDE ISOMERASE"/>
    <property type="match status" value="1"/>
</dbReference>
<dbReference type="Pfam" id="PF00085">
    <property type="entry name" value="Thioredoxin"/>
    <property type="match status" value="1"/>
</dbReference>
<dbReference type="GO" id="GO:0003756">
    <property type="term" value="F:protein disulfide isomerase activity"/>
    <property type="evidence" value="ECO:0007669"/>
    <property type="project" value="TreeGrafter"/>
</dbReference>
<evidence type="ECO:0000313" key="4">
    <source>
        <dbReference type="Proteomes" id="UP001353858"/>
    </source>
</evidence>
<feature type="domain" description="Thioredoxin" evidence="2">
    <location>
        <begin position="191"/>
        <end position="332"/>
    </location>
</feature>
<protein>
    <recommendedName>
        <fullName evidence="2">Thioredoxin domain-containing protein</fullName>
    </recommendedName>
</protein>
<dbReference type="GO" id="GO:0006457">
    <property type="term" value="P:protein folding"/>
    <property type="evidence" value="ECO:0007669"/>
    <property type="project" value="TreeGrafter"/>
</dbReference>
<name>A0AAN7P7E8_9COLE</name>